<dbReference type="GO" id="GO:0042803">
    <property type="term" value="F:protein homodimerization activity"/>
    <property type="evidence" value="ECO:0007669"/>
    <property type="project" value="InterPro"/>
</dbReference>
<protein>
    <recommendedName>
        <fullName evidence="3 4">Protein GrpE</fullName>
    </recommendedName>
    <alternativeName>
        <fullName evidence="3">HSP-70 cofactor</fullName>
    </alternativeName>
</protein>
<dbReference type="PANTHER" id="PTHR21237">
    <property type="entry name" value="GRPE PROTEIN"/>
    <property type="match status" value="1"/>
</dbReference>
<dbReference type="OrthoDB" id="9789811at2"/>
<dbReference type="InterPro" id="IPR000740">
    <property type="entry name" value="GrpE"/>
</dbReference>
<feature type="coiled-coil region" evidence="6">
    <location>
        <begin position="46"/>
        <end position="73"/>
    </location>
</feature>
<dbReference type="GO" id="GO:0000774">
    <property type="term" value="F:adenyl-nucleotide exchange factor activity"/>
    <property type="evidence" value="ECO:0007669"/>
    <property type="project" value="InterPro"/>
</dbReference>
<comment type="similarity">
    <text evidence="1 3 5">Belongs to the GrpE family.</text>
</comment>
<evidence type="ECO:0000256" key="2">
    <source>
        <dbReference type="ARBA" id="ARBA00023186"/>
    </source>
</evidence>
<evidence type="ECO:0000256" key="6">
    <source>
        <dbReference type="SAM" id="Coils"/>
    </source>
</evidence>
<evidence type="ECO:0000256" key="5">
    <source>
        <dbReference type="RuleBase" id="RU004478"/>
    </source>
</evidence>
<name>A0A2N4U964_9BURK</name>
<reference evidence="8 9" key="1">
    <citation type="submission" date="2017-10" db="EMBL/GenBank/DDBJ databases">
        <title>Two draft genome sequences of Pusillimonas sp. strains isolated from a nitrate- and radionuclide-contaminated groundwater in Russia.</title>
        <authorList>
            <person name="Grouzdev D.S."/>
            <person name="Tourova T.P."/>
            <person name="Goeva M.A."/>
            <person name="Babich T.L."/>
            <person name="Sokolova D.S."/>
            <person name="Abdullin R."/>
            <person name="Poltaraus A.B."/>
            <person name="Toshchakov S.V."/>
            <person name="Nazina T.N."/>
        </authorList>
    </citation>
    <scope>NUCLEOTIDE SEQUENCE [LARGE SCALE GENOMIC DNA]</scope>
    <source>
        <strain evidence="8 9">JR1/69-3-13</strain>
    </source>
</reference>
<dbReference type="SUPFAM" id="SSF51064">
    <property type="entry name" value="Head domain of nucleotide exchange factor GrpE"/>
    <property type="match status" value="1"/>
</dbReference>
<feature type="compositionally biased region" description="Polar residues" evidence="7">
    <location>
        <begin position="10"/>
        <end position="37"/>
    </location>
</feature>
<dbReference type="PANTHER" id="PTHR21237:SF23">
    <property type="entry name" value="GRPE PROTEIN HOMOLOG, MITOCHONDRIAL"/>
    <property type="match status" value="1"/>
</dbReference>
<comment type="caution">
    <text evidence="8">The sequence shown here is derived from an EMBL/GenBank/DDBJ whole genome shotgun (WGS) entry which is preliminary data.</text>
</comment>
<comment type="subcellular location">
    <subcellularLocation>
        <location evidence="3">Cytoplasm</location>
    </subcellularLocation>
</comment>
<dbReference type="Pfam" id="PF01025">
    <property type="entry name" value="GrpE"/>
    <property type="match status" value="1"/>
</dbReference>
<dbReference type="HAMAP" id="MF_01151">
    <property type="entry name" value="GrpE"/>
    <property type="match status" value="1"/>
</dbReference>
<organism evidence="8 9">
    <name type="scientific">Pollutimonas subterranea</name>
    <dbReference type="NCBI Taxonomy" id="2045210"/>
    <lineage>
        <taxon>Bacteria</taxon>
        <taxon>Pseudomonadati</taxon>
        <taxon>Pseudomonadota</taxon>
        <taxon>Betaproteobacteria</taxon>
        <taxon>Burkholderiales</taxon>
        <taxon>Alcaligenaceae</taxon>
        <taxon>Pollutimonas</taxon>
    </lineage>
</organism>
<dbReference type="NCBIfam" id="NF010737">
    <property type="entry name" value="PRK14139.1"/>
    <property type="match status" value="1"/>
</dbReference>
<dbReference type="InterPro" id="IPR013805">
    <property type="entry name" value="GrpE_CC"/>
</dbReference>
<keyword evidence="6" id="KW-0175">Coiled coil</keyword>
<comment type="function">
    <text evidence="3 4">Participates actively in the response to hyperosmotic and heat shock by preventing the aggregation of stress-denatured proteins, in association with DnaK and GrpE. It is the nucleotide exchange factor for DnaK and may function as a thermosensor. Unfolded proteins bind initially to DnaJ; upon interaction with the DnaJ-bound protein, DnaK hydrolyzes its bound ATP, resulting in the formation of a stable complex. GrpE releases ADP from DnaK; ATP binding to DnaK triggers the release of the substrate protein, thus completing the reaction cycle. Several rounds of ATP-dependent interactions between DnaJ, DnaK and GrpE are required for fully efficient folding.</text>
</comment>
<evidence type="ECO:0000256" key="7">
    <source>
        <dbReference type="SAM" id="MobiDB-lite"/>
    </source>
</evidence>
<keyword evidence="9" id="KW-1185">Reference proteome</keyword>
<dbReference type="GO" id="GO:0051082">
    <property type="term" value="F:unfolded protein binding"/>
    <property type="evidence" value="ECO:0007669"/>
    <property type="project" value="TreeGrafter"/>
</dbReference>
<dbReference type="SUPFAM" id="SSF58014">
    <property type="entry name" value="Coiled-coil domain of nucleotide exchange factor GrpE"/>
    <property type="match status" value="1"/>
</dbReference>
<keyword evidence="3 4" id="KW-0346">Stress response</keyword>
<accession>A0A2N4U964</accession>
<feature type="region of interest" description="Disordered" evidence="7">
    <location>
        <begin position="1"/>
        <end position="39"/>
    </location>
</feature>
<dbReference type="GO" id="GO:0051087">
    <property type="term" value="F:protein-folding chaperone binding"/>
    <property type="evidence" value="ECO:0007669"/>
    <property type="project" value="InterPro"/>
</dbReference>
<keyword evidence="3" id="KW-0963">Cytoplasm</keyword>
<dbReference type="NCBIfam" id="NF010738">
    <property type="entry name" value="PRK14140.1"/>
    <property type="match status" value="1"/>
</dbReference>
<dbReference type="Gene3D" id="2.30.22.10">
    <property type="entry name" value="Head domain of nucleotide exchange factor GrpE"/>
    <property type="match status" value="1"/>
</dbReference>
<dbReference type="InterPro" id="IPR009012">
    <property type="entry name" value="GrpE_head"/>
</dbReference>
<evidence type="ECO:0000256" key="3">
    <source>
        <dbReference type="HAMAP-Rule" id="MF_01151"/>
    </source>
</evidence>
<proteinExistence type="inferred from homology"/>
<dbReference type="Gene3D" id="3.90.20.20">
    <property type="match status" value="1"/>
</dbReference>
<dbReference type="EMBL" id="PDNW01000001">
    <property type="protein sequence ID" value="PLC51554.1"/>
    <property type="molecule type" value="Genomic_DNA"/>
</dbReference>
<dbReference type="GO" id="GO:0006457">
    <property type="term" value="P:protein folding"/>
    <property type="evidence" value="ECO:0007669"/>
    <property type="project" value="InterPro"/>
</dbReference>
<dbReference type="NCBIfam" id="NF010748">
    <property type="entry name" value="PRK14150.1"/>
    <property type="match status" value="1"/>
</dbReference>
<sequence length="196" mass="21438">MSAPNESLDPKNNPSVDTSEQLEGDNGQDQVQETEVQAQEDWATLLSEAQEKVAQYHDELLRAKADVENIRRRAADDVAKARKFGTESFAESLIPVRDSLEAALLQTGQTAESWKDGVEVTLRQLNAAFERNLLREVAPDAGATFDPHQHQAISTVPSDLPEGTVAQLLQKGYTIADRVLRPALVMVSAGKTSQES</sequence>
<evidence type="ECO:0000256" key="1">
    <source>
        <dbReference type="ARBA" id="ARBA00009054"/>
    </source>
</evidence>
<keyword evidence="2 3" id="KW-0143">Chaperone</keyword>
<evidence type="ECO:0000313" key="9">
    <source>
        <dbReference type="Proteomes" id="UP000234190"/>
    </source>
</evidence>
<dbReference type="PROSITE" id="PS01071">
    <property type="entry name" value="GRPE"/>
    <property type="match status" value="1"/>
</dbReference>
<comment type="subunit">
    <text evidence="3">Homodimer.</text>
</comment>
<dbReference type="GO" id="GO:0005829">
    <property type="term" value="C:cytosol"/>
    <property type="evidence" value="ECO:0007669"/>
    <property type="project" value="TreeGrafter"/>
</dbReference>
<dbReference type="PRINTS" id="PR00773">
    <property type="entry name" value="GRPEPROTEIN"/>
</dbReference>
<dbReference type="CDD" id="cd00446">
    <property type="entry name" value="GrpE"/>
    <property type="match status" value="1"/>
</dbReference>
<dbReference type="RefSeq" id="WP_102072045.1">
    <property type="nucleotide sequence ID" value="NZ_PDNW01000001.1"/>
</dbReference>
<gene>
    <name evidence="3" type="primary">grpE</name>
    <name evidence="8" type="ORF">CR159_00505</name>
</gene>
<evidence type="ECO:0000313" key="8">
    <source>
        <dbReference type="EMBL" id="PLC51554.1"/>
    </source>
</evidence>
<evidence type="ECO:0000256" key="4">
    <source>
        <dbReference type="RuleBase" id="RU000639"/>
    </source>
</evidence>
<dbReference type="AlphaFoldDB" id="A0A2N4U964"/>
<dbReference type="Proteomes" id="UP000234190">
    <property type="component" value="Unassembled WGS sequence"/>
</dbReference>